<proteinExistence type="predicted"/>
<accession>A0A3N0GRH0</accession>
<keyword evidence="2" id="KW-1185">Reference proteome</keyword>
<dbReference type="AlphaFoldDB" id="A0A3N0GRH0"/>
<comment type="caution">
    <text evidence="1">The sequence shown here is derived from an EMBL/GenBank/DDBJ whole genome shotgun (WGS) entry which is preliminary data.</text>
</comment>
<evidence type="ECO:0000313" key="1">
    <source>
        <dbReference type="EMBL" id="RNM14768.1"/>
    </source>
</evidence>
<name>A0A3N0GRH0_9ACTN</name>
<evidence type="ECO:0000313" key="2">
    <source>
        <dbReference type="Proteomes" id="UP000279994"/>
    </source>
</evidence>
<reference evidence="1 2" key="1">
    <citation type="submission" date="2018-11" db="EMBL/GenBank/DDBJ databases">
        <authorList>
            <person name="Li F."/>
        </authorList>
    </citation>
    <scope>NUCLEOTIDE SEQUENCE [LARGE SCALE GENOMIC DNA]</scope>
    <source>
        <strain evidence="1 2">Gsoil 818</strain>
    </source>
</reference>
<sequence>MSGPTLILVRASLDTVRSALLALGAPAQNRRSVAFDYDDHLILLDHEREEFLTTAAVGGPNAFATASWLAHQLEDFGCPVDGVLPPLDVVSA</sequence>
<organism evidence="1 2">
    <name type="scientific">Nocardioides pocheonensis</name>
    <dbReference type="NCBI Taxonomy" id="661485"/>
    <lineage>
        <taxon>Bacteria</taxon>
        <taxon>Bacillati</taxon>
        <taxon>Actinomycetota</taxon>
        <taxon>Actinomycetes</taxon>
        <taxon>Propionibacteriales</taxon>
        <taxon>Nocardioidaceae</taxon>
        <taxon>Nocardioides</taxon>
    </lineage>
</organism>
<dbReference type="EMBL" id="RJSF01000037">
    <property type="protein sequence ID" value="RNM14768.1"/>
    <property type="molecule type" value="Genomic_DNA"/>
</dbReference>
<protein>
    <submittedName>
        <fullName evidence="1">Uncharacterized protein</fullName>
    </submittedName>
</protein>
<dbReference type="Proteomes" id="UP000279994">
    <property type="component" value="Unassembled WGS sequence"/>
</dbReference>
<gene>
    <name evidence="1" type="ORF">EFL26_09855</name>
</gene>